<evidence type="ECO:0000313" key="1">
    <source>
        <dbReference type="EMBL" id="KAJ8957333.1"/>
    </source>
</evidence>
<evidence type="ECO:0000313" key="2">
    <source>
        <dbReference type="Proteomes" id="UP001162162"/>
    </source>
</evidence>
<dbReference type="AlphaFoldDB" id="A0AAV8Z2P3"/>
<dbReference type="EMBL" id="JAPWTK010000023">
    <property type="protein sequence ID" value="KAJ8957333.1"/>
    <property type="molecule type" value="Genomic_DNA"/>
</dbReference>
<protein>
    <submittedName>
        <fullName evidence="1">Uncharacterized protein</fullName>
    </submittedName>
</protein>
<sequence length="176" mass="19307">NQSTQLFTAPLETDIFEPVALYSEKPQFGLLSSRLLGSMDINILTFFYFDCEMQKNPYKQSEGGSTPLALPWHPSGYGPAHISSQLNPVLLGSVVSELLTMTRGLGLSATFEPLPARCSLGRRGAAVAEGTLNVGKLEELVLPNAKLRFCPEQLQNLNFIFNKKLQLRVPSTSAYS</sequence>
<name>A0AAV8Z2P3_9CUCU</name>
<accession>A0AAV8Z2P3</accession>
<reference evidence="1" key="1">
    <citation type="journal article" date="2023" name="Insect Mol. Biol.">
        <title>Genome sequencing provides insights into the evolution of gene families encoding plant cell wall-degrading enzymes in longhorned beetles.</title>
        <authorList>
            <person name="Shin N.R."/>
            <person name="Okamura Y."/>
            <person name="Kirsch R."/>
            <person name="Pauchet Y."/>
        </authorList>
    </citation>
    <scope>NUCLEOTIDE SEQUENCE</scope>
    <source>
        <strain evidence="1">AMC_N1</strain>
    </source>
</reference>
<proteinExistence type="predicted"/>
<organism evidence="1 2">
    <name type="scientific">Aromia moschata</name>
    <dbReference type="NCBI Taxonomy" id="1265417"/>
    <lineage>
        <taxon>Eukaryota</taxon>
        <taxon>Metazoa</taxon>
        <taxon>Ecdysozoa</taxon>
        <taxon>Arthropoda</taxon>
        <taxon>Hexapoda</taxon>
        <taxon>Insecta</taxon>
        <taxon>Pterygota</taxon>
        <taxon>Neoptera</taxon>
        <taxon>Endopterygota</taxon>
        <taxon>Coleoptera</taxon>
        <taxon>Polyphaga</taxon>
        <taxon>Cucujiformia</taxon>
        <taxon>Chrysomeloidea</taxon>
        <taxon>Cerambycidae</taxon>
        <taxon>Cerambycinae</taxon>
        <taxon>Callichromatini</taxon>
        <taxon>Aromia</taxon>
    </lineage>
</organism>
<keyword evidence="2" id="KW-1185">Reference proteome</keyword>
<dbReference type="Proteomes" id="UP001162162">
    <property type="component" value="Unassembled WGS sequence"/>
</dbReference>
<feature type="non-terminal residue" evidence="1">
    <location>
        <position position="1"/>
    </location>
</feature>
<gene>
    <name evidence="1" type="ORF">NQ318_004812</name>
</gene>
<comment type="caution">
    <text evidence="1">The sequence shown here is derived from an EMBL/GenBank/DDBJ whole genome shotgun (WGS) entry which is preliminary data.</text>
</comment>